<dbReference type="OrthoDB" id="4748970at2759"/>
<dbReference type="PANTHER" id="PTHR23235">
    <property type="entry name" value="KRUEPPEL-LIKE TRANSCRIPTION FACTOR"/>
    <property type="match status" value="1"/>
</dbReference>
<keyword evidence="1" id="KW-0479">Metal-binding</keyword>
<dbReference type="PANTHER" id="PTHR23235:SF120">
    <property type="entry name" value="KRUPPEL-LIKE FACTOR 15"/>
    <property type="match status" value="1"/>
</dbReference>
<feature type="domain" description="C2H2-type" evidence="6">
    <location>
        <begin position="473"/>
        <end position="502"/>
    </location>
</feature>
<feature type="region of interest" description="Disordered" evidence="5">
    <location>
        <begin position="323"/>
        <end position="437"/>
    </location>
</feature>
<evidence type="ECO:0000256" key="1">
    <source>
        <dbReference type="ARBA" id="ARBA00022723"/>
    </source>
</evidence>
<dbReference type="GO" id="GO:0000981">
    <property type="term" value="F:DNA-binding transcription factor activity, RNA polymerase II-specific"/>
    <property type="evidence" value="ECO:0007669"/>
    <property type="project" value="TreeGrafter"/>
</dbReference>
<dbReference type="InterPro" id="IPR036236">
    <property type="entry name" value="Znf_C2H2_sf"/>
</dbReference>
<dbReference type="GO" id="GO:0000978">
    <property type="term" value="F:RNA polymerase II cis-regulatory region sequence-specific DNA binding"/>
    <property type="evidence" value="ECO:0007669"/>
    <property type="project" value="TreeGrafter"/>
</dbReference>
<sequence>MSAFFASHQFPEEVVITHDDDWRDVFKDDDMQMLGPTALELQRVIFDHFKIVEEDGSAFLRATSDPTTDVLDRNLSASSDVIGITVEDPPLELLSPGISTSGRQSRRPPRFMRHFPDMSITHYSDNEIYSMPSVALGRYKHEVGNIPPGPSLDIQLSNSHSLNSFAGTYPVPAPHLPTHSGITQSRSSPQLHTQSDQFMDSAVEDGLWGIELVPSLPIASSPAHSDHGPHSPVPPWCRPRTGSDNSLEPPAWDSGNSNNFMEHMGNIGSALDDTVSIGEVIPPQPRRFDPMVGSPHRSSSGWHGTAHALNIFSFSPTPGSAGLDNGFLSPDTGLRRTKSHASRPPHLRQSRSEDIRSRSTLFPPDSDFMRNNNQFLSPIEPPPSIRGAKHHRSASGGSLRSERGGLGGGSQWSGASSTRPSPYPSPNVTSSPHYTELPFVGDGAPPLVVSKQNVTTVRTIKVSHNRRKQEATFICPVPGCGSTFMRSFNLKGHIRSHNEEKPFLCKWSGFCASGSSIMTVDSASMLSAWEEIQV</sequence>
<evidence type="ECO:0000256" key="5">
    <source>
        <dbReference type="SAM" id="MobiDB-lite"/>
    </source>
</evidence>
<name>A0A8H6Z8U5_9AGAR</name>
<dbReference type="PROSITE" id="PS00028">
    <property type="entry name" value="ZINC_FINGER_C2H2_1"/>
    <property type="match status" value="1"/>
</dbReference>
<reference evidence="7" key="1">
    <citation type="submission" date="2020-05" db="EMBL/GenBank/DDBJ databases">
        <title>Mycena genomes resolve the evolution of fungal bioluminescence.</title>
        <authorList>
            <person name="Tsai I.J."/>
        </authorList>
    </citation>
    <scope>NUCLEOTIDE SEQUENCE</scope>
    <source>
        <strain evidence="7">160909Yilan</strain>
    </source>
</reference>
<keyword evidence="3" id="KW-0862">Zinc</keyword>
<evidence type="ECO:0000259" key="6">
    <source>
        <dbReference type="PROSITE" id="PS50157"/>
    </source>
</evidence>
<proteinExistence type="predicted"/>
<evidence type="ECO:0000256" key="4">
    <source>
        <dbReference type="PROSITE-ProRule" id="PRU00042"/>
    </source>
</evidence>
<gene>
    <name evidence="7" type="ORF">MSAN_00327900</name>
</gene>
<dbReference type="EMBL" id="JACAZH010000002">
    <property type="protein sequence ID" value="KAF7374438.1"/>
    <property type="molecule type" value="Genomic_DNA"/>
</dbReference>
<dbReference type="AlphaFoldDB" id="A0A8H6Z8U5"/>
<evidence type="ECO:0000256" key="3">
    <source>
        <dbReference type="ARBA" id="ARBA00022833"/>
    </source>
</evidence>
<keyword evidence="2 4" id="KW-0863">Zinc-finger</keyword>
<protein>
    <submittedName>
        <fullName evidence="7">Calcineurin responsive transcriptional factor</fullName>
    </submittedName>
</protein>
<feature type="region of interest" description="Disordered" evidence="5">
    <location>
        <begin position="219"/>
        <end position="257"/>
    </location>
</feature>
<dbReference type="Gene3D" id="3.30.160.60">
    <property type="entry name" value="Classic Zinc Finger"/>
    <property type="match status" value="1"/>
</dbReference>
<dbReference type="GO" id="GO:0008270">
    <property type="term" value="F:zinc ion binding"/>
    <property type="evidence" value="ECO:0007669"/>
    <property type="project" value="UniProtKB-KW"/>
</dbReference>
<keyword evidence="8" id="KW-1185">Reference proteome</keyword>
<dbReference type="Proteomes" id="UP000623467">
    <property type="component" value="Unassembled WGS sequence"/>
</dbReference>
<dbReference type="SUPFAM" id="SSF57667">
    <property type="entry name" value="beta-beta-alpha zinc fingers"/>
    <property type="match status" value="1"/>
</dbReference>
<evidence type="ECO:0000313" key="7">
    <source>
        <dbReference type="EMBL" id="KAF7374438.1"/>
    </source>
</evidence>
<dbReference type="SMART" id="SM00355">
    <property type="entry name" value="ZnF_C2H2"/>
    <property type="match status" value="1"/>
</dbReference>
<evidence type="ECO:0000256" key="2">
    <source>
        <dbReference type="ARBA" id="ARBA00022771"/>
    </source>
</evidence>
<comment type="caution">
    <text evidence="7">The sequence shown here is derived from an EMBL/GenBank/DDBJ whole genome shotgun (WGS) entry which is preliminary data.</text>
</comment>
<feature type="compositionally biased region" description="Basic residues" evidence="5">
    <location>
        <begin position="335"/>
        <end position="349"/>
    </location>
</feature>
<accession>A0A8H6Z8U5</accession>
<dbReference type="PROSITE" id="PS50157">
    <property type="entry name" value="ZINC_FINGER_C2H2_2"/>
    <property type="match status" value="1"/>
</dbReference>
<organism evidence="7 8">
    <name type="scientific">Mycena sanguinolenta</name>
    <dbReference type="NCBI Taxonomy" id="230812"/>
    <lineage>
        <taxon>Eukaryota</taxon>
        <taxon>Fungi</taxon>
        <taxon>Dikarya</taxon>
        <taxon>Basidiomycota</taxon>
        <taxon>Agaricomycotina</taxon>
        <taxon>Agaricomycetes</taxon>
        <taxon>Agaricomycetidae</taxon>
        <taxon>Agaricales</taxon>
        <taxon>Marasmiineae</taxon>
        <taxon>Mycenaceae</taxon>
        <taxon>Mycena</taxon>
    </lineage>
</organism>
<dbReference type="InterPro" id="IPR013087">
    <property type="entry name" value="Znf_C2H2_type"/>
</dbReference>
<evidence type="ECO:0000313" key="8">
    <source>
        <dbReference type="Proteomes" id="UP000623467"/>
    </source>
</evidence>